<dbReference type="EMBL" id="NCKU01012547">
    <property type="protein sequence ID" value="RWS00051.1"/>
    <property type="molecule type" value="Genomic_DNA"/>
</dbReference>
<keyword evidence="5" id="KW-1185">Reference proteome</keyword>
<evidence type="ECO:0000256" key="1">
    <source>
        <dbReference type="ARBA" id="ARBA00023157"/>
    </source>
</evidence>
<dbReference type="SUPFAM" id="SSF48726">
    <property type="entry name" value="Immunoglobulin"/>
    <property type="match status" value="2"/>
</dbReference>
<feature type="domain" description="Ig-like" evidence="2">
    <location>
        <begin position="11"/>
        <end position="103"/>
    </location>
</feature>
<feature type="non-terminal residue" evidence="3">
    <location>
        <position position="245"/>
    </location>
</feature>
<evidence type="ECO:0000313" key="3">
    <source>
        <dbReference type="EMBL" id="RWR99333.1"/>
    </source>
</evidence>
<evidence type="ECO:0000313" key="4">
    <source>
        <dbReference type="EMBL" id="RWS00051.1"/>
    </source>
</evidence>
<protein>
    <submittedName>
        <fullName evidence="3">Protein turtle B-like protein</fullName>
    </submittedName>
</protein>
<dbReference type="OrthoDB" id="10028801at2759"/>
<dbReference type="PROSITE" id="PS50835">
    <property type="entry name" value="IG_LIKE"/>
    <property type="match status" value="2"/>
</dbReference>
<reference evidence="3" key="2">
    <citation type="submission" date="2018-11" db="EMBL/GenBank/DDBJ databases">
        <title>Trombidioid mite genomics.</title>
        <authorList>
            <person name="Dong X."/>
        </authorList>
    </citation>
    <scope>NUCLEOTIDE SEQUENCE</scope>
    <source>
        <strain evidence="3">UoL-WK</strain>
    </source>
</reference>
<dbReference type="PANTHER" id="PTHR23278">
    <property type="entry name" value="SIDESTEP PROTEIN"/>
    <property type="match status" value="1"/>
</dbReference>
<evidence type="ECO:0000259" key="2">
    <source>
        <dbReference type="PROSITE" id="PS50835"/>
    </source>
</evidence>
<accession>A0A443Q8I9</accession>
<sequence length="245" mass="27850">MKQNIALQIVPVSKLFITDDSGNAVETMAGPYNEGTALNLTCKPQPQISWWRDARLIDETYFVNKTHANNKLTIFLTRNDFMMSLKCQASNNNLTSSVQRTIVIDLNSKLNREIYLVKPREVKIMAKHQKLKWNKIEEFVCETRGSKPSADVFWFNDRQQLVSSQTTSEDGFVTTSFVSFMPSIEDNGKNLTCVAINNQIPDFNLNDSITMEIEFPPLVSLVLGASIQHQDIVEGIDVYFECNIQ</sequence>
<dbReference type="Gene3D" id="2.60.40.10">
    <property type="entry name" value="Immunoglobulins"/>
    <property type="match status" value="2"/>
</dbReference>
<dbReference type="InterPro" id="IPR007110">
    <property type="entry name" value="Ig-like_dom"/>
</dbReference>
<reference evidence="3 5" key="1">
    <citation type="journal article" date="2018" name="Gigascience">
        <title>Genomes of trombidid mites reveal novel predicted allergens and laterally-transferred genes associated with secondary metabolism.</title>
        <authorList>
            <person name="Dong X."/>
            <person name="Chaisiri K."/>
            <person name="Xia D."/>
            <person name="Armstrong S.D."/>
            <person name="Fang Y."/>
            <person name="Donnelly M.J."/>
            <person name="Kadowaki T."/>
            <person name="McGarry J.W."/>
            <person name="Darby A.C."/>
            <person name="Makepeace B.L."/>
        </authorList>
    </citation>
    <scope>NUCLEOTIDE SEQUENCE [LARGE SCALE GENOMIC DNA]</scope>
    <source>
        <strain evidence="3">UoL-WK</strain>
    </source>
</reference>
<dbReference type="AlphaFoldDB" id="A0A443Q8I9"/>
<feature type="domain" description="Ig-like" evidence="2">
    <location>
        <begin position="119"/>
        <end position="210"/>
    </location>
</feature>
<dbReference type="InterPro" id="IPR036179">
    <property type="entry name" value="Ig-like_dom_sf"/>
</dbReference>
<gene>
    <name evidence="4" type="ORF">B4U79_00328</name>
    <name evidence="3" type="ORF">B4U79_09967</name>
</gene>
<dbReference type="Proteomes" id="UP000285301">
    <property type="component" value="Unassembled WGS sequence"/>
</dbReference>
<dbReference type="STRING" id="1965070.A0A443Q8I9"/>
<dbReference type="InterPro" id="IPR013783">
    <property type="entry name" value="Ig-like_fold"/>
</dbReference>
<evidence type="ECO:0000313" key="5">
    <source>
        <dbReference type="Proteomes" id="UP000285301"/>
    </source>
</evidence>
<name>A0A443Q8I9_9ACAR</name>
<dbReference type="EMBL" id="NCKU01015671">
    <property type="protein sequence ID" value="RWR99333.1"/>
    <property type="molecule type" value="Genomic_DNA"/>
</dbReference>
<dbReference type="Pfam" id="PF08205">
    <property type="entry name" value="C2-set_2"/>
    <property type="match status" value="1"/>
</dbReference>
<comment type="caution">
    <text evidence="3">The sequence shown here is derived from an EMBL/GenBank/DDBJ whole genome shotgun (WGS) entry which is preliminary data.</text>
</comment>
<keyword evidence="1" id="KW-1015">Disulfide bond</keyword>
<dbReference type="InterPro" id="IPR013162">
    <property type="entry name" value="CD80_C2-set"/>
</dbReference>
<dbReference type="PANTHER" id="PTHR23278:SF32">
    <property type="entry name" value="NEUROMUSCULIN, ISOFORM E"/>
    <property type="match status" value="1"/>
</dbReference>
<proteinExistence type="predicted"/>
<organism evidence="3 5">
    <name type="scientific">Dinothrombium tinctorium</name>
    <dbReference type="NCBI Taxonomy" id="1965070"/>
    <lineage>
        <taxon>Eukaryota</taxon>
        <taxon>Metazoa</taxon>
        <taxon>Ecdysozoa</taxon>
        <taxon>Arthropoda</taxon>
        <taxon>Chelicerata</taxon>
        <taxon>Arachnida</taxon>
        <taxon>Acari</taxon>
        <taxon>Acariformes</taxon>
        <taxon>Trombidiformes</taxon>
        <taxon>Prostigmata</taxon>
        <taxon>Anystina</taxon>
        <taxon>Parasitengona</taxon>
        <taxon>Trombidioidea</taxon>
        <taxon>Trombidiidae</taxon>
        <taxon>Dinothrombium</taxon>
    </lineage>
</organism>